<accession>A0A3A1UXB3</accession>
<dbReference type="Proteomes" id="UP000266482">
    <property type="component" value="Unassembled WGS sequence"/>
</dbReference>
<reference evidence="1 2" key="1">
    <citation type="submission" date="2018-09" db="EMBL/GenBank/DDBJ databases">
        <title>Paenibacillus aracenensis nov. sp. isolated from a cave in southern Spain.</title>
        <authorList>
            <person name="Jurado V."/>
            <person name="Gutierrez-Patricio S."/>
            <person name="Gonzalez-Pimentel J.L."/>
            <person name="Miller A.Z."/>
            <person name="Laiz L."/>
            <person name="Saiz-Jimenez C."/>
        </authorList>
    </citation>
    <scope>NUCLEOTIDE SEQUENCE [LARGE SCALE GENOMIC DNA]</scope>
    <source>
        <strain evidence="1 2">DSM 22867</strain>
    </source>
</reference>
<evidence type="ECO:0000313" key="1">
    <source>
        <dbReference type="EMBL" id="RIX49970.1"/>
    </source>
</evidence>
<comment type="caution">
    <text evidence="1">The sequence shown here is derived from an EMBL/GenBank/DDBJ whole genome shotgun (WGS) entry which is preliminary data.</text>
</comment>
<evidence type="ECO:0000313" key="2">
    <source>
        <dbReference type="Proteomes" id="UP000266482"/>
    </source>
</evidence>
<organism evidence="1 2">
    <name type="scientific">Paenibacillus nanensis</name>
    <dbReference type="NCBI Taxonomy" id="393251"/>
    <lineage>
        <taxon>Bacteria</taxon>
        <taxon>Bacillati</taxon>
        <taxon>Bacillota</taxon>
        <taxon>Bacilli</taxon>
        <taxon>Bacillales</taxon>
        <taxon>Paenibacillaceae</taxon>
        <taxon>Paenibacillus</taxon>
    </lineage>
</organism>
<gene>
    <name evidence="1" type="ORF">D3P08_22135</name>
</gene>
<dbReference type="EMBL" id="QXQA01000017">
    <property type="protein sequence ID" value="RIX49970.1"/>
    <property type="molecule type" value="Genomic_DNA"/>
</dbReference>
<protein>
    <submittedName>
        <fullName evidence="1">Uncharacterized protein</fullName>
    </submittedName>
</protein>
<name>A0A3A1UXB3_9BACL</name>
<sequence>MNQFSQFQGGQQGFQNQFQNQSQFQPSGFVQSHYQGQLSQPTFGRQTQSIVGGIGSQNNQQFGFQQQTPAFQSFTNQAFTSGQQVQSQASSPATAFGDFGPVISRVGFQAGRDASQNQIGQQFQSTAGFNSFGNAGFAGGFQSNASQGFGPSQVQSFTQQNPVYKATNAYQQDGPVIAQLGYQANNSTTSFR</sequence>
<dbReference type="OrthoDB" id="2627180at2"/>
<proteinExistence type="predicted"/>
<dbReference type="RefSeq" id="WP_119602298.1">
    <property type="nucleotide sequence ID" value="NZ_QXQA01000017.1"/>
</dbReference>
<keyword evidence="2" id="KW-1185">Reference proteome</keyword>
<dbReference type="AlphaFoldDB" id="A0A3A1UXB3"/>